<dbReference type="OrthoDB" id="1786948at2"/>
<dbReference type="Gene3D" id="1.10.260.40">
    <property type="entry name" value="lambda repressor-like DNA-binding domains"/>
    <property type="match status" value="1"/>
</dbReference>
<dbReference type="EMBL" id="PDCJ01000001">
    <property type="protein sequence ID" value="PEG30233.1"/>
    <property type="molecule type" value="Genomic_DNA"/>
</dbReference>
<gene>
    <name evidence="5" type="primary">ddrOC_1</name>
    <name evidence="3" type="ORF">CNEO2_530011</name>
    <name evidence="5" type="ORF">CNEONATNEC25_01180</name>
    <name evidence="4" type="ORF">CQ394_00430</name>
</gene>
<reference evidence="3" key="3">
    <citation type="submission" date="2022-10" db="EMBL/GenBank/DDBJ databases">
        <authorList>
            <person name="Aires J."/>
            <person name="Mesa V."/>
        </authorList>
    </citation>
    <scope>NUCLEOTIDE SEQUENCE</scope>
    <source>
        <strain evidence="3">Clostridium neonatale JD116</strain>
    </source>
</reference>
<dbReference type="AlphaFoldDB" id="A0A2A7MFM4"/>
<keyword evidence="6" id="KW-1185">Reference proteome</keyword>
<dbReference type="EMBL" id="UWJD01000001">
    <property type="protein sequence ID" value="VCT83583.1"/>
    <property type="molecule type" value="Genomic_DNA"/>
</dbReference>
<evidence type="ECO:0000313" key="5">
    <source>
        <dbReference type="EMBL" id="VCT83583.1"/>
    </source>
</evidence>
<evidence type="ECO:0000313" key="4">
    <source>
        <dbReference type="EMBL" id="PEG30233.1"/>
    </source>
</evidence>
<dbReference type="PANTHER" id="PTHR46558:SF4">
    <property type="entry name" value="DNA-BIDING PHAGE PROTEIN"/>
    <property type="match status" value="1"/>
</dbReference>
<sequence>MSKKLGLKIKQLRSEYGFKTGNKITQKDLADKLSISRSYLGDIESGRTPASDEIIHKLAKIFEIDESELLNLKYSDADDNISEGNNFMDDDLVIIERARKKMSEKDKEKMMNMLKAAFDEYFDD</sequence>
<evidence type="ECO:0000313" key="6">
    <source>
        <dbReference type="Proteomes" id="UP000220840"/>
    </source>
</evidence>
<feature type="domain" description="HTH cro/C1-type" evidence="2">
    <location>
        <begin position="9"/>
        <end position="69"/>
    </location>
</feature>
<dbReference type="GeneID" id="68876536"/>
<dbReference type="GO" id="GO:0003677">
    <property type="term" value="F:DNA binding"/>
    <property type="evidence" value="ECO:0007669"/>
    <property type="project" value="UniProtKB-KW"/>
</dbReference>
<evidence type="ECO:0000256" key="1">
    <source>
        <dbReference type="ARBA" id="ARBA00023125"/>
    </source>
</evidence>
<evidence type="ECO:0000313" key="7">
    <source>
        <dbReference type="Proteomes" id="UP000431451"/>
    </source>
</evidence>
<protein>
    <submittedName>
        <fullName evidence="5">HTH-type transcriptional regulator DdrOC</fullName>
    </submittedName>
    <submittedName>
        <fullName evidence="3">Transcriptional regulator, Cro/C1 HTH domain</fullName>
    </submittedName>
    <submittedName>
        <fullName evidence="4">XRE family transcriptional regulator</fullName>
    </submittedName>
</protein>
<dbReference type="Pfam" id="PF01381">
    <property type="entry name" value="HTH_3"/>
    <property type="match status" value="1"/>
</dbReference>
<dbReference type="CDD" id="cd00093">
    <property type="entry name" value="HTH_XRE"/>
    <property type="match status" value="1"/>
</dbReference>
<dbReference type="PROSITE" id="PS50943">
    <property type="entry name" value="HTH_CROC1"/>
    <property type="match status" value="1"/>
</dbReference>
<dbReference type="STRING" id="137838.GCA_001458595_01521"/>
<name>A0A2A7MFM4_9CLOT</name>
<dbReference type="RefSeq" id="WP_083498746.1">
    <property type="nucleotide sequence ID" value="NZ_CAKJVD010000042.1"/>
</dbReference>
<keyword evidence="1" id="KW-0238">DNA-binding</keyword>
<dbReference type="InterPro" id="IPR010982">
    <property type="entry name" value="Lambda_DNA-bd_dom_sf"/>
</dbReference>
<evidence type="ECO:0000313" key="3">
    <source>
        <dbReference type="EMBL" id="CAI3650758.1"/>
    </source>
</evidence>
<evidence type="ECO:0000259" key="2">
    <source>
        <dbReference type="PROSITE" id="PS50943"/>
    </source>
</evidence>
<organism evidence="4 6">
    <name type="scientific">Clostridium neonatale</name>
    <dbReference type="NCBI Taxonomy" id="137838"/>
    <lineage>
        <taxon>Bacteria</taxon>
        <taxon>Bacillati</taxon>
        <taxon>Bacillota</taxon>
        <taxon>Clostridia</taxon>
        <taxon>Eubacteriales</taxon>
        <taxon>Clostridiaceae</taxon>
        <taxon>Clostridium</taxon>
    </lineage>
</organism>
<proteinExistence type="predicted"/>
<dbReference type="SUPFAM" id="SSF47413">
    <property type="entry name" value="lambda repressor-like DNA-binding domains"/>
    <property type="match status" value="1"/>
</dbReference>
<dbReference type="Proteomes" id="UP000431451">
    <property type="component" value="Unassembled WGS sequence"/>
</dbReference>
<dbReference type="Proteomes" id="UP001189143">
    <property type="component" value="Unassembled WGS sequence"/>
</dbReference>
<accession>A0A2A7MFM4</accession>
<reference evidence="4 6" key="1">
    <citation type="submission" date="2017-10" db="EMBL/GenBank/DDBJ databases">
        <title>Effective Description of Clostridium neonatale sp. nov. linked to necrotizing enterocolitis in neonates and a clarification of species assignable to the genus Clostridium (Prazmowski 1880) emend. Lawson and Rainey 2016.</title>
        <authorList>
            <person name="Bernard K."/>
            <person name="Burdz T."/>
            <person name="Wiebe D."/>
            <person name="Balcewich B."/>
            <person name="Alfa M."/>
            <person name="Bernier A.-M."/>
        </authorList>
    </citation>
    <scope>NUCLEOTIDE SEQUENCE [LARGE SCALE GENOMIC DNA]</scope>
    <source>
        <strain evidence="4 6">LCDC99A005</strain>
    </source>
</reference>
<dbReference type="SMART" id="SM00530">
    <property type="entry name" value="HTH_XRE"/>
    <property type="match status" value="1"/>
</dbReference>
<reference evidence="5 7" key="2">
    <citation type="submission" date="2018-06" db="EMBL/GenBank/DDBJ databases">
        <authorList>
            <consortium name="IHU Genomes"/>
        </authorList>
    </citation>
    <scope>NUCLEOTIDE SEQUENCE [LARGE SCALE GENOMIC DNA]</scope>
    <source>
        <strain evidence="5 7">NEC25</strain>
    </source>
</reference>
<dbReference type="InterPro" id="IPR001387">
    <property type="entry name" value="Cro/C1-type_HTH"/>
</dbReference>
<dbReference type="EMBL" id="CAMTCP010000252">
    <property type="protein sequence ID" value="CAI3650758.1"/>
    <property type="molecule type" value="Genomic_DNA"/>
</dbReference>
<dbReference type="Proteomes" id="UP000220840">
    <property type="component" value="Unassembled WGS sequence"/>
</dbReference>
<dbReference type="PANTHER" id="PTHR46558">
    <property type="entry name" value="TRACRIPTIONAL REGULATORY PROTEIN-RELATED-RELATED"/>
    <property type="match status" value="1"/>
</dbReference>